<evidence type="ECO:0000313" key="2">
    <source>
        <dbReference type="Proteomes" id="UP000249526"/>
    </source>
</evidence>
<dbReference type="GeneID" id="37162988"/>
<keyword evidence="2" id="KW-1185">Reference proteome</keyword>
<dbReference type="EMBL" id="KZ825057">
    <property type="protein sequence ID" value="RAH60274.1"/>
    <property type="molecule type" value="Genomic_DNA"/>
</dbReference>
<dbReference type="Proteomes" id="UP000249526">
    <property type="component" value="Unassembled WGS sequence"/>
</dbReference>
<name>A0A8G1VNU2_9EURO</name>
<dbReference type="RefSeq" id="XP_025518196.1">
    <property type="nucleotide sequence ID" value="XM_025659586.1"/>
</dbReference>
<protein>
    <submittedName>
        <fullName evidence="1">Uncharacterized protein</fullName>
    </submittedName>
</protein>
<organism evidence="1 2">
    <name type="scientific">Aspergillus piperis CBS 112811</name>
    <dbReference type="NCBI Taxonomy" id="1448313"/>
    <lineage>
        <taxon>Eukaryota</taxon>
        <taxon>Fungi</taxon>
        <taxon>Dikarya</taxon>
        <taxon>Ascomycota</taxon>
        <taxon>Pezizomycotina</taxon>
        <taxon>Eurotiomycetes</taxon>
        <taxon>Eurotiomycetidae</taxon>
        <taxon>Eurotiales</taxon>
        <taxon>Aspergillaceae</taxon>
        <taxon>Aspergillus</taxon>
        <taxon>Aspergillus subgen. Circumdati</taxon>
    </lineage>
</organism>
<evidence type="ECO:0000313" key="1">
    <source>
        <dbReference type="EMBL" id="RAH60274.1"/>
    </source>
</evidence>
<dbReference type="AlphaFoldDB" id="A0A8G1VNU2"/>
<accession>A0A8G1VNU2</accession>
<gene>
    <name evidence="1" type="ORF">BO85DRAFT_446814</name>
</gene>
<proteinExistence type="predicted"/>
<sequence>MRLTAHRRLSPLCLEISPSPTDLHAEEMSAHSPSHDSIITLPILQVCPHWKFCFAVSRARTRSGHRLIRLDDLQALIVAVSAVGED</sequence>
<reference evidence="1 2" key="1">
    <citation type="submission" date="2018-02" db="EMBL/GenBank/DDBJ databases">
        <title>The genomes of Aspergillus section Nigri reveals drivers in fungal speciation.</title>
        <authorList>
            <consortium name="DOE Joint Genome Institute"/>
            <person name="Vesth T.C."/>
            <person name="Nybo J."/>
            <person name="Theobald S."/>
            <person name="Brandl J."/>
            <person name="Frisvad J.C."/>
            <person name="Nielsen K.F."/>
            <person name="Lyhne E.K."/>
            <person name="Kogle M.E."/>
            <person name="Kuo A."/>
            <person name="Riley R."/>
            <person name="Clum A."/>
            <person name="Nolan M."/>
            <person name="Lipzen A."/>
            <person name="Salamov A."/>
            <person name="Henrissat B."/>
            <person name="Wiebenga A."/>
            <person name="De vries R.P."/>
            <person name="Grigoriev I.V."/>
            <person name="Mortensen U.H."/>
            <person name="Andersen M.R."/>
            <person name="Baker S.E."/>
        </authorList>
    </citation>
    <scope>NUCLEOTIDE SEQUENCE [LARGE SCALE GENOMIC DNA]</scope>
    <source>
        <strain evidence="1 2">CBS 112811</strain>
    </source>
</reference>